<evidence type="ECO:0000256" key="1">
    <source>
        <dbReference type="SAM" id="Coils"/>
    </source>
</evidence>
<evidence type="ECO:0000313" key="3">
    <source>
        <dbReference type="EMBL" id="GGD41270.1"/>
    </source>
</evidence>
<protein>
    <recommendedName>
        <fullName evidence="5">Phage tail protein</fullName>
    </recommendedName>
</protein>
<feature type="compositionally biased region" description="Low complexity" evidence="2">
    <location>
        <begin position="255"/>
        <end position="279"/>
    </location>
</feature>
<dbReference type="RefSeq" id="WP_188855159.1">
    <property type="nucleotide sequence ID" value="NZ_BMJJ01000017.1"/>
</dbReference>
<organism evidence="3 4">
    <name type="scientific">Aureimonas glaciei</name>
    <dbReference type="NCBI Taxonomy" id="1776957"/>
    <lineage>
        <taxon>Bacteria</taxon>
        <taxon>Pseudomonadati</taxon>
        <taxon>Pseudomonadota</taxon>
        <taxon>Alphaproteobacteria</taxon>
        <taxon>Hyphomicrobiales</taxon>
        <taxon>Aurantimonadaceae</taxon>
        <taxon>Aureimonas</taxon>
    </lineage>
</organism>
<gene>
    <name evidence="3" type="ORF">GCM10011335_50010</name>
</gene>
<evidence type="ECO:0000313" key="4">
    <source>
        <dbReference type="Proteomes" id="UP000613160"/>
    </source>
</evidence>
<name>A0A916YEB1_9HYPH</name>
<dbReference type="EMBL" id="BMJJ01000017">
    <property type="protein sequence ID" value="GGD41270.1"/>
    <property type="molecule type" value="Genomic_DNA"/>
</dbReference>
<reference evidence="3" key="1">
    <citation type="journal article" date="2014" name="Int. J. Syst. Evol. Microbiol.">
        <title>Complete genome sequence of Corynebacterium casei LMG S-19264T (=DSM 44701T), isolated from a smear-ripened cheese.</title>
        <authorList>
            <consortium name="US DOE Joint Genome Institute (JGI-PGF)"/>
            <person name="Walter F."/>
            <person name="Albersmeier A."/>
            <person name="Kalinowski J."/>
            <person name="Ruckert C."/>
        </authorList>
    </citation>
    <scope>NUCLEOTIDE SEQUENCE</scope>
    <source>
        <strain evidence="3">CGMCC 1.15493</strain>
    </source>
</reference>
<keyword evidence="1" id="KW-0175">Coiled coil</keyword>
<feature type="compositionally biased region" description="Basic residues" evidence="2">
    <location>
        <begin position="1"/>
        <end position="12"/>
    </location>
</feature>
<feature type="region of interest" description="Disordered" evidence="2">
    <location>
        <begin position="1"/>
        <end position="155"/>
    </location>
</feature>
<feature type="compositionally biased region" description="Low complexity" evidence="2">
    <location>
        <begin position="301"/>
        <end position="337"/>
    </location>
</feature>
<accession>A0A916YEB1</accession>
<dbReference type="Proteomes" id="UP000613160">
    <property type="component" value="Unassembled WGS sequence"/>
</dbReference>
<feature type="region of interest" description="Disordered" evidence="2">
    <location>
        <begin position="252"/>
        <end position="337"/>
    </location>
</feature>
<feature type="compositionally biased region" description="Polar residues" evidence="2">
    <location>
        <begin position="58"/>
        <end position="68"/>
    </location>
</feature>
<reference evidence="3" key="2">
    <citation type="submission" date="2020-09" db="EMBL/GenBank/DDBJ databases">
        <authorList>
            <person name="Sun Q."/>
            <person name="Zhou Y."/>
        </authorList>
    </citation>
    <scope>NUCLEOTIDE SEQUENCE</scope>
    <source>
        <strain evidence="3">CGMCC 1.15493</strain>
    </source>
</reference>
<evidence type="ECO:0008006" key="5">
    <source>
        <dbReference type="Google" id="ProtNLM"/>
    </source>
</evidence>
<evidence type="ECO:0000256" key="2">
    <source>
        <dbReference type="SAM" id="MobiDB-lite"/>
    </source>
</evidence>
<comment type="caution">
    <text evidence="3">The sequence shown here is derived from an EMBL/GenBank/DDBJ whole genome shotgun (WGS) entry which is preliminary data.</text>
</comment>
<keyword evidence="4" id="KW-1185">Reference proteome</keyword>
<feature type="coiled-coil region" evidence="1">
    <location>
        <begin position="344"/>
        <end position="371"/>
    </location>
</feature>
<sequence length="549" mass="54712">MSNPPRRSRPKKPATTIDLEATPVAAVGYPGPTSVDSPEEVGSQAGSDTGRVFDDPETTLTAQGTSVDGTEAASGDGPAAAETSKAVPATAQEEFAAEESLQGPTGHRDIDVDETILSAAEPDFIRDESAATNGPPQPMHDYSTPASSHHDPRGGGMGSAFGGALLGAVLALAGAGALQYAGVLPSVGLAPVDENAPQYARAGDVQQVTSDLGTLRGEVEQLRSVQAAGGTGPGASQADLTALGDRVASLEQREAPAAAPSADPAAVDAVRGAAEAAQRAAEEATRTGSEARTAADEARAAADQAGQVAGQSQATAETARQAAETARQTGETAQQAASTAQQTAAAAQTSIAATNEAIAALKEQLTAIETANQKAGAAIAAAGLKAAIDRGGPFMGELEAFATATGDDTAVGALRDFAAQGVPTAPQLATAWPEVETRIMAALNPVDPNASVGDQILSGLSGLVTTRPVGAAPAGVTGPNAAISRLTADVEGGDFSAFLAEWEQLPQPAKDVSQDFQARVAARVKAEEVVGETLTNAVKAVGQPAGTAG</sequence>
<dbReference type="AlphaFoldDB" id="A0A916YEB1"/>
<proteinExistence type="predicted"/>